<sequence>MSESNNLPQAISHKKLSYLMLKAQKDAHFSDEIAEIESTEKREFEELINNWEASTKKVVNELSKRKENLLKDKSPNSLIALGAMEVHLNMALQALNAFNKGVDGEK</sequence>
<dbReference type="AlphaFoldDB" id="A2BST9"/>
<reference evidence="1 2" key="1">
    <citation type="journal article" date="2007" name="PLoS Genet.">
        <title>Patterns and implications of gene gain and loss in the evolution of Prochlorococcus.</title>
        <authorList>
            <person name="Kettler G.C."/>
            <person name="Martiny A.C."/>
            <person name="Huang K."/>
            <person name="Zucker J."/>
            <person name="Coleman M.L."/>
            <person name="Rodrigue S."/>
            <person name="Chen F."/>
            <person name="Lapidus A."/>
            <person name="Ferriera S."/>
            <person name="Johnson J."/>
            <person name="Steglich C."/>
            <person name="Church G.M."/>
            <person name="Richardson P."/>
            <person name="Chisholm S.W."/>
        </authorList>
    </citation>
    <scope>NUCLEOTIDE SEQUENCE [LARGE SCALE GENOMIC DNA]</scope>
    <source>
        <strain evidence="1 2">AS9601</strain>
    </source>
</reference>
<accession>A2BST9</accession>
<name>A2BST9_PROMS</name>
<dbReference type="EMBL" id="CP000551">
    <property type="protein sequence ID" value="ABM70850.1"/>
    <property type="molecule type" value="Genomic_DNA"/>
</dbReference>
<dbReference type="KEGG" id="pmb:A9601_15671"/>
<proteinExistence type="predicted"/>
<dbReference type="HOGENOM" id="CLU_173876_0_0_3"/>
<evidence type="ECO:0000313" key="1">
    <source>
        <dbReference type="EMBL" id="ABM70850.1"/>
    </source>
</evidence>
<dbReference type="RefSeq" id="WP_011818981.1">
    <property type="nucleotide sequence ID" value="NC_008816.1"/>
</dbReference>
<protein>
    <submittedName>
        <fullName evidence="1">Possible MATH domain-containing protein</fullName>
    </submittedName>
</protein>
<gene>
    <name evidence="1" type="ordered locus">A9601_15671</name>
</gene>
<dbReference type="STRING" id="146891.A9601_15671"/>
<dbReference type="eggNOG" id="ENOG50308YU">
    <property type="taxonomic scope" value="Bacteria"/>
</dbReference>
<organism evidence="1 2">
    <name type="scientific">Prochlorococcus marinus (strain AS9601)</name>
    <dbReference type="NCBI Taxonomy" id="146891"/>
    <lineage>
        <taxon>Bacteria</taxon>
        <taxon>Bacillati</taxon>
        <taxon>Cyanobacteriota</taxon>
        <taxon>Cyanophyceae</taxon>
        <taxon>Synechococcales</taxon>
        <taxon>Prochlorococcaceae</taxon>
        <taxon>Prochlorococcus</taxon>
    </lineage>
</organism>
<evidence type="ECO:0000313" key="2">
    <source>
        <dbReference type="Proteomes" id="UP000002590"/>
    </source>
</evidence>
<dbReference type="Proteomes" id="UP000002590">
    <property type="component" value="Chromosome"/>
</dbReference>
<dbReference type="OrthoDB" id="540904at2"/>